<dbReference type="Proteomes" id="UP000270873">
    <property type="component" value="Unassembled WGS sequence"/>
</dbReference>
<protein>
    <submittedName>
        <fullName evidence="1">Uncharacterized protein</fullName>
    </submittedName>
</protein>
<comment type="caution">
    <text evidence="1">The sequence shown here is derived from an EMBL/GenBank/DDBJ whole genome shotgun (WGS) entry which is preliminary data.</text>
</comment>
<name>A0A0P9SFL3_PSEA0</name>
<evidence type="ECO:0000313" key="4">
    <source>
        <dbReference type="Proteomes" id="UP000270873"/>
    </source>
</evidence>
<organism evidence="1 3">
    <name type="scientific">Pseudomonas amygdali pv. photiniae</name>
    <dbReference type="NCBI Taxonomy" id="251724"/>
    <lineage>
        <taxon>Bacteria</taxon>
        <taxon>Pseudomonadati</taxon>
        <taxon>Pseudomonadota</taxon>
        <taxon>Gammaproteobacteria</taxon>
        <taxon>Pseudomonadales</taxon>
        <taxon>Pseudomonadaceae</taxon>
        <taxon>Pseudomonas</taxon>
        <taxon>Pseudomonas amygdali</taxon>
    </lineage>
</organism>
<dbReference type="PATRIC" id="fig|251724.3.peg.4156"/>
<evidence type="ECO:0000313" key="2">
    <source>
        <dbReference type="EMBL" id="RMS52114.1"/>
    </source>
</evidence>
<reference evidence="1 3" key="1">
    <citation type="submission" date="2015-09" db="EMBL/GenBank/DDBJ databases">
        <title>Genome announcement of multiple Pseudomonas syringae strains.</title>
        <authorList>
            <person name="Thakur S."/>
            <person name="Wang P.W."/>
            <person name="Gong Y."/>
            <person name="Weir B.S."/>
            <person name="Guttman D.S."/>
        </authorList>
    </citation>
    <scope>NUCLEOTIDE SEQUENCE [LARGE SCALE GENOMIC DNA]</scope>
    <source>
        <strain evidence="1 3">ICMP7840</strain>
    </source>
</reference>
<proteinExistence type="predicted"/>
<dbReference type="Proteomes" id="UP000050469">
    <property type="component" value="Unassembled WGS sequence"/>
</dbReference>
<gene>
    <name evidence="1" type="ORF">ALO53_03043</name>
    <name evidence="2" type="ORF">ALP66_01949</name>
</gene>
<reference evidence="2 4" key="2">
    <citation type="submission" date="2018-08" db="EMBL/GenBank/DDBJ databases">
        <title>Recombination of ecologically and evolutionarily significant loci maintains genetic cohesion in the Pseudomonas syringae species complex.</title>
        <authorList>
            <person name="Dillon M."/>
            <person name="Thakur S."/>
            <person name="Almeida R.N.D."/>
            <person name="Weir B.S."/>
            <person name="Guttman D.S."/>
        </authorList>
    </citation>
    <scope>NUCLEOTIDE SEQUENCE [LARGE SCALE GENOMIC DNA]</scope>
    <source>
        <strain evidence="2 4">ICMP 7847</strain>
    </source>
</reference>
<dbReference type="RefSeq" id="WP_057413202.1">
    <property type="nucleotide sequence ID" value="NZ_LJQO01000539.1"/>
</dbReference>
<dbReference type="EMBL" id="LJQO01000539">
    <property type="protein sequence ID" value="KPX57648.1"/>
    <property type="molecule type" value="Genomic_DNA"/>
</dbReference>
<dbReference type="AlphaFoldDB" id="A0A0P9SFL3"/>
<dbReference type="EMBL" id="RBSP01000199">
    <property type="protein sequence ID" value="RMS52114.1"/>
    <property type="molecule type" value="Genomic_DNA"/>
</dbReference>
<evidence type="ECO:0000313" key="3">
    <source>
        <dbReference type="Proteomes" id="UP000050469"/>
    </source>
</evidence>
<accession>A0A0P9SFL3</accession>
<sequence length="79" mass="8460">MARKEYNGFEVVSAVMPSEQGYNAAIAIKGLGAGGAPRFHALLPDQKFKTADDADLAAVQELQRLIDIDVEGEPVWGDS</sequence>
<evidence type="ECO:0000313" key="1">
    <source>
        <dbReference type="EMBL" id="KPX57648.1"/>
    </source>
</evidence>